<dbReference type="InterPro" id="IPR011249">
    <property type="entry name" value="Metalloenz_LuxS/M16"/>
</dbReference>
<evidence type="ECO:0000256" key="4">
    <source>
        <dbReference type="ARBA" id="ARBA00011853"/>
    </source>
</evidence>
<keyword evidence="9" id="KW-0862">Zinc</keyword>
<evidence type="ECO:0000256" key="3">
    <source>
        <dbReference type="ARBA" id="ARBA00007575"/>
    </source>
</evidence>
<dbReference type="SUPFAM" id="SSF63411">
    <property type="entry name" value="LuxS/MPP-like metallohydrolase"/>
    <property type="match status" value="4"/>
</dbReference>
<evidence type="ECO:0000256" key="2">
    <source>
        <dbReference type="ARBA" id="ARBA00004305"/>
    </source>
</evidence>
<reference evidence="13 14" key="1">
    <citation type="journal article" date="2008" name="Nature">
        <title>The Trichoplax genome and the nature of placozoans.</title>
        <authorList>
            <person name="Srivastava M."/>
            <person name="Begovic E."/>
            <person name="Chapman J."/>
            <person name="Putnam N.H."/>
            <person name="Hellsten U."/>
            <person name="Kawashima T."/>
            <person name="Kuo A."/>
            <person name="Mitros T."/>
            <person name="Salamov A."/>
            <person name="Carpenter M.L."/>
            <person name="Signorovitch A.Y."/>
            <person name="Moreno M.A."/>
            <person name="Kamm K."/>
            <person name="Grimwood J."/>
            <person name="Schmutz J."/>
            <person name="Shapiro H."/>
            <person name="Grigoriev I.V."/>
            <person name="Buss L.W."/>
            <person name="Schierwater B."/>
            <person name="Dellaporta S.L."/>
            <person name="Rokhsar D.S."/>
        </authorList>
    </citation>
    <scope>NUCLEOTIDE SEQUENCE [LARGE SCALE GENOMIC DNA]</scope>
    <source>
        <strain evidence="13 14">Grell-BS-1999</strain>
    </source>
</reference>
<name>B3RYN5_TRIAD</name>
<dbReference type="Pfam" id="PF05193">
    <property type="entry name" value="Peptidase_M16_C"/>
    <property type="match status" value="2"/>
</dbReference>
<protein>
    <recommendedName>
        <fullName evidence="5">Presequence protease, mitochondrial</fullName>
    </recommendedName>
</protein>
<evidence type="ECO:0000256" key="8">
    <source>
        <dbReference type="ARBA" id="ARBA00022801"/>
    </source>
</evidence>
<dbReference type="InParanoid" id="B3RYN5"/>
<evidence type="ECO:0000256" key="7">
    <source>
        <dbReference type="ARBA" id="ARBA00022723"/>
    </source>
</evidence>
<evidence type="ECO:0000313" key="14">
    <source>
        <dbReference type="Proteomes" id="UP000009022"/>
    </source>
</evidence>
<keyword evidence="11" id="KW-0496">Mitochondrion</keyword>
<dbReference type="GO" id="GO:0005759">
    <property type="term" value="C:mitochondrial matrix"/>
    <property type="evidence" value="ECO:0000318"/>
    <property type="project" value="GO_Central"/>
</dbReference>
<dbReference type="FunFam" id="3.30.830.10:FF:000009">
    <property type="entry name" value="Presequence protease, mitochondrial"/>
    <property type="match status" value="1"/>
</dbReference>
<dbReference type="InterPro" id="IPR013578">
    <property type="entry name" value="Peptidase_M16C_assoc"/>
</dbReference>
<dbReference type="Gene3D" id="3.30.830.10">
    <property type="entry name" value="Metalloenzyme, LuxS/M16 peptidase-like"/>
    <property type="match status" value="5"/>
</dbReference>
<dbReference type="FunFam" id="3.30.830.10:FF:000011">
    <property type="entry name" value="Presequence protease, mitochondrial"/>
    <property type="match status" value="1"/>
</dbReference>
<dbReference type="RefSeq" id="XP_002112961.1">
    <property type="nucleotide sequence ID" value="XM_002112925.1"/>
</dbReference>
<dbReference type="Pfam" id="PF00675">
    <property type="entry name" value="Peptidase_M16"/>
    <property type="match status" value="1"/>
</dbReference>
<comment type="subcellular location">
    <subcellularLocation>
        <location evidence="2">Mitochondrion matrix</location>
    </subcellularLocation>
</comment>
<evidence type="ECO:0000259" key="12">
    <source>
        <dbReference type="SMART" id="SM01264"/>
    </source>
</evidence>
<organism evidence="13 14">
    <name type="scientific">Trichoplax adhaerens</name>
    <name type="common">Trichoplax reptans</name>
    <dbReference type="NCBI Taxonomy" id="10228"/>
    <lineage>
        <taxon>Eukaryota</taxon>
        <taxon>Metazoa</taxon>
        <taxon>Placozoa</taxon>
        <taxon>Uniplacotomia</taxon>
        <taxon>Trichoplacea</taxon>
        <taxon>Trichoplacidae</taxon>
        <taxon>Trichoplax</taxon>
    </lineage>
</organism>
<dbReference type="FunCoup" id="B3RYN5">
    <property type="interactions" value="1940"/>
</dbReference>
<feature type="domain" description="Peptidase M16C associated" evidence="12">
    <location>
        <begin position="465"/>
        <end position="714"/>
    </location>
</feature>
<dbReference type="OMA" id="NYLYYIR"/>
<evidence type="ECO:0000256" key="5">
    <source>
        <dbReference type="ARBA" id="ARBA00020167"/>
    </source>
</evidence>
<dbReference type="InterPro" id="IPR011765">
    <property type="entry name" value="Pept_M16_N"/>
</dbReference>
<dbReference type="PhylomeDB" id="B3RYN5"/>
<accession>B3RYN5</accession>
<comment type="subunit">
    <text evidence="4">Monomer and homodimer; homodimerization is induced by binding of the substrate.</text>
</comment>
<dbReference type="eggNOG" id="KOG2019">
    <property type="taxonomic scope" value="Eukaryota"/>
</dbReference>
<dbReference type="CTD" id="6753731"/>
<keyword evidence="14" id="KW-1185">Reference proteome</keyword>
<dbReference type="FunFam" id="3.30.830.10:FF:000020">
    <property type="entry name" value="Mitochondrial presequence protease"/>
    <property type="match status" value="1"/>
</dbReference>
<keyword evidence="7" id="KW-0479">Metal-binding</keyword>
<dbReference type="SMART" id="SM01264">
    <property type="entry name" value="M16C_associated"/>
    <property type="match status" value="1"/>
</dbReference>
<evidence type="ECO:0000256" key="10">
    <source>
        <dbReference type="ARBA" id="ARBA00023049"/>
    </source>
</evidence>
<dbReference type="PANTHER" id="PTHR43016:SF13">
    <property type="entry name" value="PRESEQUENCE PROTEASE, MITOCHONDRIAL"/>
    <property type="match status" value="1"/>
</dbReference>
<evidence type="ECO:0000256" key="11">
    <source>
        <dbReference type="ARBA" id="ARBA00023128"/>
    </source>
</evidence>
<dbReference type="InterPro" id="IPR007863">
    <property type="entry name" value="Peptidase_M16_C"/>
</dbReference>
<dbReference type="STRING" id="10228.B3RYN5"/>
<dbReference type="Proteomes" id="UP000009022">
    <property type="component" value="Unassembled WGS sequence"/>
</dbReference>
<dbReference type="KEGG" id="tad:TRIADDRAFT_25744"/>
<sequence>YREGDTLHGFTVQKIVDVEDLNLTTIQLVHDKTKARYIHVARKDTNNVFSVAFRTTPMDHTGVPHILEHTVLCGSEKFPCRDPFFKMLNRSLSTFMNAWTASDYTMYPFSTQNSKDFQNLLSVYLDASFFPRLRKYDFMQEGWRLEHEDVMNPKSPIVFKGVVFNEMKGALQNQDYLFSVQLQRSLLPDHTYSYVSGGDPNHIPLLTWDALKQFHASHYHPSNSVFYTYGDIPLENHLKIINDEALSKFDAIETNTEVPFQTRWLEPRTKKVSCKPEPLAPNPAKQTTVSVSYLLKQNTEAYDNLVWNILSYLMLNGPQAPFYKALIESNIGLNYSPSVGFDAGIKETVFSVGLRGISEDDIDKVISKIDETIDRVIEDGFDQDRIDAVLHLIELSLKHQTTQFGLGLAANLMPTCVHDGDPVPTLQVNRMVDKFMVCELNGGQLLQDIVKTQLKDNKHRLVLVMNPSARQFNILCHYMTYNNLLKEKTVSLSEDEKKLIYEQGLSLLERQNEEEDLSCLPTLSISGWLNSSPHSFFNLITLGGTFVQFSNQPTNGMTYLTMFCSTANLPDNLKPYLPLFCDVLTKVGAGNRDYREISRDIERYSGGFFAGPTVFCHHSHGNKFEQGVMMNSYCLNKNLMNMLSIWEDIFTEPGLDDRDRLRTLVQVLSSNLSAGVVQSGHAFAMTSAASHLSAASQLKEQLTGLSQVNHIKNIAAKDDMDSLANVLTNIAAHVLSNSEMRCAVNVNPDDRPATEEVLEGFLSTLPLNSSDVDTHTEVDEFLPQQIKTHHEFPFPVNYAAMCFPTVPYTNPDEPKLRILARLLTNKYLHKEIREKGGAYGGGARHKDQVFSFYSYRFVDAPVAPSDKGSRIFYYGITDDMFQSYRRQLKSVSADDIVDVAQRYITPQKCAHAVSLIGPHNEVISKDSTWRKHKEE</sequence>
<keyword evidence="10" id="KW-0482">Metalloprotease</keyword>
<dbReference type="GO" id="GO:0004222">
    <property type="term" value="F:metalloendopeptidase activity"/>
    <property type="evidence" value="ECO:0000318"/>
    <property type="project" value="GO_Central"/>
</dbReference>
<evidence type="ECO:0000313" key="13">
    <source>
        <dbReference type="EMBL" id="EDV25071.1"/>
    </source>
</evidence>
<dbReference type="GeneID" id="6753731"/>
<proteinExistence type="inferred from homology"/>
<evidence type="ECO:0000256" key="6">
    <source>
        <dbReference type="ARBA" id="ARBA00022670"/>
    </source>
</evidence>
<dbReference type="HOGENOM" id="CLU_009165_0_0_1"/>
<dbReference type="AlphaFoldDB" id="B3RYN5"/>
<gene>
    <name evidence="13" type="ORF">TRIADDRAFT_25744</name>
</gene>
<comment type="cofactor">
    <cofactor evidence="1">
        <name>Zn(2+)</name>
        <dbReference type="ChEBI" id="CHEBI:29105"/>
    </cofactor>
</comment>
<dbReference type="GO" id="GO:0016485">
    <property type="term" value="P:protein processing"/>
    <property type="evidence" value="ECO:0000318"/>
    <property type="project" value="GO_Central"/>
</dbReference>
<dbReference type="EMBL" id="DS985245">
    <property type="protein sequence ID" value="EDV25071.1"/>
    <property type="molecule type" value="Genomic_DNA"/>
</dbReference>
<feature type="non-terminal residue" evidence="13">
    <location>
        <position position="1"/>
    </location>
</feature>
<dbReference type="PANTHER" id="PTHR43016">
    <property type="entry name" value="PRESEQUENCE PROTEASE"/>
    <property type="match status" value="1"/>
</dbReference>
<dbReference type="OrthoDB" id="10250783at2759"/>
<evidence type="ECO:0000256" key="1">
    <source>
        <dbReference type="ARBA" id="ARBA00001947"/>
    </source>
</evidence>
<dbReference type="Pfam" id="PF08367">
    <property type="entry name" value="M16C_assoc"/>
    <property type="match status" value="1"/>
</dbReference>
<keyword evidence="6" id="KW-0645">Protease</keyword>
<comment type="similarity">
    <text evidence="3">Belongs to the peptidase M16 family. PreP subfamily.</text>
</comment>
<keyword evidence="8" id="KW-0378">Hydrolase</keyword>
<evidence type="ECO:0000256" key="9">
    <source>
        <dbReference type="ARBA" id="ARBA00022833"/>
    </source>
</evidence>
<dbReference type="GO" id="GO:0046872">
    <property type="term" value="F:metal ion binding"/>
    <property type="evidence" value="ECO:0007669"/>
    <property type="project" value="UniProtKB-KW"/>
</dbReference>